<dbReference type="InterPro" id="IPR036390">
    <property type="entry name" value="WH_DNA-bd_sf"/>
</dbReference>
<evidence type="ECO:0000256" key="3">
    <source>
        <dbReference type="ARBA" id="ARBA00023163"/>
    </source>
</evidence>
<reference evidence="6" key="1">
    <citation type="journal article" date="2019" name="Int. J. Syst. Evol. Microbiol.">
        <title>The Global Catalogue of Microorganisms (GCM) 10K type strain sequencing project: providing services to taxonomists for standard genome sequencing and annotation.</title>
        <authorList>
            <consortium name="The Broad Institute Genomics Platform"/>
            <consortium name="The Broad Institute Genome Sequencing Center for Infectious Disease"/>
            <person name="Wu L."/>
            <person name="Ma J."/>
        </authorList>
    </citation>
    <scope>NUCLEOTIDE SEQUENCE [LARGE SCALE GENOMIC DNA]</scope>
    <source>
        <strain evidence="6">JCM 17342</strain>
    </source>
</reference>
<dbReference type="RefSeq" id="WP_344874375.1">
    <property type="nucleotide sequence ID" value="NZ_BAABAL010000007.1"/>
</dbReference>
<organism evidence="5 6">
    <name type="scientific">Allokutzneria multivorans</name>
    <dbReference type="NCBI Taxonomy" id="1142134"/>
    <lineage>
        <taxon>Bacteria</taxon>
        <taxon>Bacillati</taxon>
        <taxon>Actinomycetota</taxon>
        <taxon>Actinomycetes</taxon>
        <taxon>Pseudonocardiales</taxon>
        <taxon>Pseudonocardiaceae</taxon>
        <taxon>Allokutzneria</taxon>
    </lineage>
</organism>
<evidence type="ECO:0000313" key="6">
    <source>
        <dbReference type="Proteomes" id="UP001501747"/>
    </source>
</evidence>
<name>A0ABP7RZ26_9PSEU</name>
<dbReference type="CDD" id="cd07377">
    <property type="entry name" value="WHTH_GntR"/>
    <property type="match status" value="1"/>
</dbReference>
<dbReference type="InterPro" id="IPR008920">
    <property type="entry name" value="TF_FadR/GntR_C"/>
</dbReference>
<dbReference type="SMART" id="SM00345">
    <property type="entry name" value="HTH_GNTR"/>
    <property type="match status" value="1"/>
</dbReference>
<dbReference type="SUPFAM" id="SSF48008">
    <property type="entry name" value="GntR ligand-binding domain-like"/>
    <property type="match status" value="1"/>
</dbReference>
<feature type="domain" description="HTH gntR-type" evidence="4">
    <location>
        <begin position="18"/>
        <end position="85"/>
    </location>
</feature>
<keyword evidence="3" id="KW-0804">Transcription</keyword>
<evidence type="ECO:0000313" key="5">
    <source>
        <dbReference type="EMBL" id="GAA4004296.1"/>
    </source>
</evidence>
<keyword evidence="6" id="KW-1185">Reference proteome</keyword>
<dbReference type="PROSITE" id="PS50949">
    <property type="entry name" value="HTH_GNTR"/>
    <property type="match status" value="1"/>
</dbReference>
<dbReference type="InterPro" id="IPR036388">
    <property type="entry name" value="WH-like_DNA-bd_sf"/>
</dbReference>
<dbReference type="Gene3D" id="1.10.10.10">
    <property type="entry name" value="Winged helix-like DNA-binding domain superfamily/Winged helix DNA-binding domain"/>
    <property type="match status" value="1"/>
</dbReference>
<dbReference type="PRINTS" id="PR00035">
    <property type="entry name" value="HTHGNTR"/>
</dbReference>
<comment type="caution">
    <text evidence="5">The sequence shown here is derived from an EMBL/GenBank/DDBJ whole genome shotgun (WGS) entry which is preliminary data.</text>
</comment>
<evidence type="ECO:0000256" key="2">
    <source>
        <dbReference type="ARBA" id="ARBA00023125"/>
    </source>
</evidence>
<protein>
    <submittedName>
        <fullName evidence="5">GntR family transcriptional regulator</fullName>
    </submittedName>
</protein>
<dbReference type="Pfam" id="PF07729">
    <property type="entry name" value="FCD"/>
    <property type="match status" value="1"/>
</dbReference>
<dbReference type="SMART" id="SM00895">
    <property type="entry name" value="FCD"/>
    <property type="match status" value="1"/>
</dbReference>
<keyword evidence="2" id="KW-0238">DNA-binding</keyword>
<evidence type="ECO:0000259" key="4">
    <source>
        <dbReference type="PROSITE" id="PS50949"/>
    </source>
</evidence>
<dbReference type="PANTHER" id="PTHR43537:SF49">
    <property type="entry name" value="TRANSCRIPTIONAL REGULATORY PROTEIN"/>
    <property type="match status" value="1"/>
</dbReference>
<evidence type="ECO:0000256" key="1">
    <source>
        <dbReference type="ARBA" id="ARBA00023015"/>
    </source>
</evidence>
<dbReference type="SUPFAM" id="SSF46785">
    <property type="entry name" value="Winged helix' DNA-binding domain"/>
    <property type="match status" value="1"/>
</dbReference>
<gene>
    <name evidence="5" type="ORF">GCM10022247_26660</name>
</gene>
<keyword evidence="1" id="KW-0805">Transcription regulation</keyword>
<dbReference type="Proteomes" id="UP001501747">
    <property type="component" value="Unassembled WGS sequence"/>
</dbReference>
<dbReference type="Pfam" id="PF00392">
    <property type="entry name" value="GntR"/>
    <property type="match status" value="1"/>
</dbReference>
<dbReference type="PANTHER" id="PTHR43537">
    <property type="entry name" value="TRANSCRIPTIONAL REGULATOR, GNTR FAMILY"/>
    <property type="match status" value="1"/>
</dbReference>
<dbReference type="EMBL" id="BAABAL010000007">
    <property type="protein sequence ID" value="GAA4004296.1"/>
    <property type="molecule type" value="Genomic_DNA"/>
</dbReference>
<proteinExistence type="predicted"/>
<dbReference type="Gene3D" id="1.20.120.530">
    <property type="entry name" value="GntR ligand-binding domain-like"/>
    <property type="match status" value="1"/>
</dbReference>
<sequence>MPETEVAGSWELAGDEELSAGERVYLALRERIVSGRFTDGARLVETRLAKRFNVSRTPVREAIKRLTADGLVAPDALKGLVVVAVGPEEMDEIFQVRAALDGLAASLAAERITGDSLARLRHANDRVRAGLAEDDLAEMVAANLAFHAEIYAVAGNGALTRTADGINAFVSRTSSRAFSSVERVREALEEHEEIVAALSRRDGELAERLSREHMHAARRNARENQPKRV</sequence>
<accession>A0ABP7RZ26</accession>
<dbReference type="InterPro" id="IPR011711">
    <property type="entry name" value="GntR_C"/>
</dbReference>
<dbReference type="InterPro" id="IPR000524">
    <property type="entry name" value="Tscrpt_reg_HTH_GntR"/>
</dbReference>